<sequence length="331" mass="35392">MLGNRQQSHESSRETELGIALPLWLPGQRSARIGAAEAGNAVAAEASAAGRLRLAGLVREAAWEIDLRRAELAAAEARNAGLDALTRDVSRRVDAGDLAPADLLAVDAERLAATAALTQAQLDLHAARVRWTALTGLTEAPLPQVPDAAAPAVTNDEHPELRLAALAIELARKRLEFVRASNRDAPVLSTRVRQEVSRGPEPNTHGIGLALRIPLGTAARNEPMLAAALADLELAQAREQELRRQLEADQLAAHAAVDAARRQLADQDRRARLLRERLRLIEKSFQAGETSLPETLRALTAAAEADASLLRQHAALGRAAARLEQTLGIAP</sequence>
<dbReference type="EMBL" id="JACHGB010000002">
    <property type="protein sequence ID" value="MBB5270752.1"/>
    <property type="molecule type" value="Genomic_DNA"/>
</dbReference>
<reference evidence="3 4" key="1">
    <citation type="submission" date="2020-08" db="EMBL/GenBank/DDBJ databases">
        <title>Genomic Encyclopedia of Type Strains, Phase IV (KMG-IV): sequencing the most valuable type-strain genomes for metagenomic binning, comparative biology and taxonomic classification.</title>
        <authorList>
            <person name="Goeker M."/>
        </authorList>
    </citation>
    <scope>NUCLEOTIDE SEQUENCE [LARGE SCALE GENOMIC DNA]</scope>
    <source>
        <strain evidence="3 4">DSM 29781</strain>
    </source>
</reference>
<dbReference type="PANTHER" id="PTHR30203:SF24">
    <property type="entry name" value="BLR4935 PROTEIN"/>
    <property type="match status" value="1"/>
</dbReference>
<comment type="caution">
    <text evidence="3">The sequence shown here is derived from an EMBL/GenBank/DDBJ whole genome shotgun (WGS) entry which is preliminary data.</text>
</comment>
<protein>
    <submittedName>
        <fullName evidence="3">Outer membrane protein TolC</fullName>
    </submittedName>
</protein>
<comment type="similarity">
    <text evidence="1">Belongs to the outer membrane factor (OMF) (TC 1.B.17) family.</text>
</comment>
<feature type="coiled-coil region" evidence="2">
    <location>
        <begin position="225"/>
        <end position="277"/>
    </location>
</feature>
<dbReference type="InterPro" id="IPR003423">
    <property type="entry name" value="OMP_efflux"/>
</dbReference>
<proteinExistence type="inferred from homology"/>
<gene>
    <name evidence="3" type="ORF">HNQ70_000756</name>
</gene>
<accession>A0A7W8HER2</accession>
<dbReference type="Proteomes" id="UP000532440">
    <property type="component" value="Unassembled WGS sequence"/>
</dbReference>
<evidence type="ECO:0000313" key="4">
    <source>
        <dbReference type="Proteomes" id="UP000532440"/>
    </source>
</evidence>
<keyword evidence="2" id="KW-0175">Coiled coil</keyword>
<evidence type="ECO:0000256" key="2">
    <source>
        <dbReference type="SAM" id="Coils"/>
    </source>
</evidence>
<organism evidence="3 4">
    <name type="scientific">Quisquiliibacterium transsilvanicum</name>
    <dbReference type="NCBI Taxonomy" id="1549638"/>
    <lineage>
        <taxon>Bacteria</taxon>
        <taxon>Pseudomonadati</taxon>
        <taxon>Pseudomonadota</taxon>
        <taxon>Betaproteobacteria</taxon>
        <taxon>Burkholderiales</taxon>
        <taxon>Burkholderiaceae</taxon>
        <taxon>Quisquiliibacterium</taxon>
    </lineage>
</organism>
<evidence type="ECO:0000313" key="3">
    <source>
        <dbReference type="EMBL" id="MBB5270752.1"/>
    </source>
</evidence>
<dbReference type="InterPro" id="IPR010131">
    <property type="entry name" value="MdtP/NodT-like"/>
</dbReference>
<name>A0A7W8HER2_9BURK</name>
<dbReference type="SUPFAM" id="SSF56954">
    <property type="entry name" value="Outer membrane efflux proteins (OEP)"/>
    <property type="match status" value="1"/>
</dbReference>
<dbReference type="AlphaFoldDB" id="A0A7W8HER2"/>
<evidence type="ECO:0000256" key="1">
    <source>
        <dbReference type="ARBA" id="ARBA00007613"/>
    </source>
</evidence>
<dbReference type="GO" id="GO:0015562">
    <property type="term" value="F:efflux transmembrane transporter activity"/>
    <property type="evidence" value="ECO:0007669"/>
    <property type="project" value="InterPro"/>
</dbReference>
<keyword evidence="4" id="KW-1185">Reference proteome</keyword>
<dbReference type="Pfam" id="PF02321">
    <property type="entry name" value="OEP"/>
    <property type="match status" value="2"/>
</dbReference>
<dbReference type="PANTHER" id="PTHR30203">
    <property type="entry name" value="OUTER MEMBRANE CATION EFFLUX PROTEIN"/>
    <property type="match status" value="1"/>
</dbReference>
<dbReference type="Gene3D" id="1.20.1600.10">
    <property type="entry name" value="Outer membrane efflux proteins (OEP)"/>
    <property type="match status" value="1"/>
</dbReference>